<evidence type="ECO:0000313" key="10">
    <source>
        <dbReference type="Proteomes" id="UP000315010"/>
    </source>
</evidence>
<keyword evidence="3 7" id="KW-1133">Transmembrane helix</keyword>
<dbReference type="InterPro" id="IPR051533">
    <property type="entry name" value="WaaL-like"/>
</dbReference>
<dbReference type="RefSeq" id="WP_146396103.1">
    <property type="nucleotide sequence ID" value="NZ_SJPJ01000001.1"/>
</dbReference>
<proteinExistence type="predicted"/>
<dbReference type="GO" id="GO:0016020">
    <property type="term" value="C:membrane"/>
    <property type="evidence" value="ECO:0007669"/>
    <property type="project" value="UniProtKB-SubCell"/>
</dbReference>
<feature type="transmembrane region" description="Helical" evidence="7">
    <location>
        <begin position="224"/>
        <end position="242"/>
    </location>
</feature>
<feature type="transmembrane region" description="Helical" evidence="7">
    <location>
        <begin position="85"/>
        <end position="104"/>
    </location>
</feature>
<feature type="transmembrane region" description="Helical" evidence="7">
    <location>
        <begin position="263"/>
        <end position="285"/>
    </location>
</feature>
<keyword evidence="9" id="KW-0436">Ligase</keyword>
<evidence type="ECO:0000256" key="6">
    <source>
        <dbReference type="SAM" id="MobiDB-lite"/>
    </source>
</evidence>
<evidence type="ECO:0000256" key="7">
    <source>
        <dbReference type="SAM" id="Phobius"/>
    </source>
</evidence>
<protein>
    <submittedName>
        <fullName evidence="9">O-Antigen ligase</fullName>
    </submittedName>
</protein>
<evidence type="ECO:0000256" key="3">
    <source>
        <dbReference type="ARBA" id="ARBA00022989"/>
    </source>
</evidence>
<dbReference type="GO" id="GO:0016874">
    <property type="term" value="F:ligase activity"/>
    <property type="evidence" value="ECO:0007669"/>
    <property type="project" value="UniProtKB-KW"/>
</dbReference>
<dbReference type="InterPro" id="IPR019734">
    <property type="entry name" value="TPR_rpt"/>
</dbReference>
<feature type="transmembrane region" description="Helical" evidence="7">
    <location>
        <begin position="148"/>
        <end position="167"/>
    </location>
</feature>
<evidence type="ECO:0000259" key="8">
    <source>
        <dbReference type="Pfam" id="PF04932"/>
    </source>
</evidence>
<dbReference type="SUPFAM" id="SSF48452">
    <property type="entry name" value="TPR-like"/>
    <property type="match status" value="1"/>
</dbReference>
<evidence type="ECO:0000256" key="5">
    <source>
        <dbReference type="PROSITE-ProRule" id="PRU00339"/>
    </source>
</evidence>
<dbReference type="AlphaFoldDB" id="A0A5C5Z1Y5"/>
<feature type="transmembrane region" description="Helical" evidence="7">
    <location>
        <begin position="514"/>
        <end position="535"/>
    </location>
</feature>
<feature type="transmembrane region" description="Helical" evidence="7">
    <location>
        <begin position="291"/>
        <end position="306"/>
    </location>
</feature>
<feature type="transmembrane region" description="Helical" evidence="7">
    <location>
        <begin position="59"/>
        <end position="78"/>
    </location>
</feature>
<keyword evidence="2 7" id="KW-0812">Transmembrane</keyword>
<dbReference type="Pfam" id="PF04932">
    <property type="entry name" value="Wzy_C"/>
    <property type="match status" value="1"/>
</dbReference>
<dbReference type="OrthoDB" id="222868at2"/>
<gene>
    <name evidence="9" type="ORF">CA13_22870</name>
</gene>
<evidence type="ECO:0000256" key="2">
    <source>
        <dbReference type="ARBA" id="ARBA00022692"/>
    </source>
</evidence>
<feature type="domain" description="O-antigen ligase-related" evidence="8">
    <location>
        <begin position="275"/>
        <end position="420"/>
    </location>
</feature>
<dbReference type="PANTHER" id="PTHR37422:SF23">
    <property type="entry name" value="TEICHURONIC ACID BIOSYNTHESIS PROTEIN TUAE"/>
    <property type="match status" value="1"/>
</dbReference>
<dbReference type="Gene3D" id="1.25.40.10">
    <property type="entry name" value="Tetratricopeptide repeat domain"/>
    <property type="match status" value="1"/>
</dbReference>
<dbReference type="PROSITE" id="PS50005">
    <property type="entry name" value="TPR"/>
    <property type="match status" value="1"/>
</dbReference>
<feature type="region of interest" description="Disordered" evidence="6">
    <location>
        <begin position="1"/>
        <end position="23"/>
    </location>
</feature>
<feature type="transmembrane region" description="Helical" evidence="7">
    <location>
        <begin position="174"/>
        <end position="193"/>
    </location>
</feature>
<comment type="subcellular location">
    <subcellularLocation>
        <location evidence="1">Membrane</location>
        <topology evidence="1">Multi-pass membrane protein</topology>
    </subcellularLocation>
</comment>
<sequence>MVSTTQSSKLRSRKSQGASHPKSKSERVTQFLFLDLARVITLVTLFASVWMIGSYYSTARFYVLALLCAAMVLVWMEFGSVRRSLLGVWPTMLPVLGLMLYGLFQLIQIPRAMSFGIGGVEMLRHTYGSEAISDWTFPFTLVPWATQTWLAMAMIGVAGLLLGMLLFQSRRSRMALLTTIAVCGAAQVFWGVIQRVNRPHEIFWNTPNPAGSNPFGTFLNQNHAADFLGMALFCAIGLAWYLDRKLIQSSSKEYQISGALQRIISSPQLIASWLLVLWISCGLLLTFSRGAWLSFTLASIAIPVCWRRRNQKRQPTRIFLIAIAAIASISAVQFAGFGDAINREVESLQWNEIMQDSRWDHWFEALPAAMEYIPFGSGVGTYGYAYLPFEPTPAAGWFLYAHNQYLELFMETGVVGLMFLGLFLFAAFSAVIHLCQSDRSLEKQAIGISALGVLAMTSIHAFTDFGLMMPANLLAFAVLVGAALHASSDRNRLSQWKPNAKKTVAASAPHSNRLATACSWVIPVLVSAGLLAAMWHQSRCVHADRLLASTRFAPSNPSPNLSTTAEWIEQLKSELEQSPHNEPLRRRLIQLLFHQAQRATYDQIRSGQVENLPAASPVADWDNTSLELIITSLYQTDLPQEQRKQIQQVIRQEPSLQEAWQQLHISLADNPLQARTQLRTALLACASGLDWQKPFEYSTRLAVVDPDLSLGNGLLAWAAGDVDSMTSQWRRTLANDTSHLDLIYRLSRLRLSDQDVVDCLMPESWVVPYRLARIVAKEPSADAFHDQLLDKAHQIAIENLAEGVPRDSAEGMIASAKGDFESALNSFSQAVQTDPKDPELRYQYALVLYRAENGEQAVNEARIAMHLSPESEKYRRFFNQAKRLHHNQSLKQNLTPSLTAQE</sequence>
<dbReference type="EMBL" id="SJPJ01000001">
    <property type="protein sequence ID" value="TWT80841.1"/>
    <property type="molecule type" value="Genomic_DNA"/>
</dbReference>
<accession>A0A5C5Z1Y5</accession>
<keyword evidence="5" id="KW-0802">TPR repeat</keyword>
<comment type="caution">
    <text evidence="9">The sequence shown here is derived from an EMBL/GenBank/DDBJ whole genome shotgun (WGS) entry which is preliminary data.</text>
</comment>
<feature type="transmembrane region" description="Helical" evidence="7">
    <location>
        <begin position="31"/>
        <end position="53"/>
    </location>
</feature>
<evidence type="ECO:0000313" key="9">
    <source>
        <dbReference type="EMBL" id="TWT80841.1"/>
    </source>
</evidence>
<dbReference type="PANTHER" id="PTHR37422">
    <property type="entry name" value="TEICHURONIC ACID BIOSYNTHESIS PROTEIN TUAE"/>
    <property type="match status" value="1"/>
</dbReference>
<dbReference type="Pfam" id="PF14559">
    <property type="entry name" value="TPR_19"/>
    <property type="match status" value="1"/>
</dbReference>
<feature type="transmembrane region" description="Helical" evidence="7">
    <location>
        <begin position="318"/>
        <end position="338"/>
    </location>
</feature>
<evidence type="ECO:0000256" key="4">
    <source>
        <dbReference type="ARBA" id="ARBA00023136"/>
    </source>
</evidence>
<keyword evidence="4 7" id="KW-0472">Membrane</keyword>
<dbReference type="InterPro" id="IPR011990">
    <property type="entry name" value="TPR-like_helical_dom_sf"/>
</dbReference>
<keyword evidence="10" id="KW-1185">Reference proteome</keyword>
<feature type="repeat" description="TPR" evidence="5">
    <location>
        <begin position="804"/>
        <end position="837"/>
    </location>
</feature>
<feature type="transmembrane region" description="Helical" evidence="7">
    <location>
        <begin position="469"/>
        <end position="487"/>
    </location>
</feature>
<evidence type="ECO:0000256" key="1">
    <source>
        <dbReference type="ARBA" id="ARBA00004141"/>
    </source>
</evidence>
<reference evidence="9 10" key="1">
    <citation type="submission" date="2019-02" db="EMBL/GenBank/DDBJ databases">
        <title>Deep-cultivation of Planctomycetes and their phenomic and genomic characterization uncovers novel biology.</title>
        <authorList>
            <person name="Wiegand S."/>
            <person name="Jogler M."/>
            <person name="Boedeker C."/>
            <person name="Pinto D."/>
            <person name="Vollmers J."/>
            <person name="Rivas-Marin E."/>
            <person name="Kohn T."/>
            <person name="Peeters S.H."/>
            <person name="Heuer A."/>
            <person name="Rast P."/>
            <person name="Oberbeckmann S."/>
            <person name="Bunk B."/>
            <person name="Jeske O."/>
            <person name="Meyerdierks A."/>
            <person name="Storesund J.E."/>
            <person name="Kallscheuer N."/>
            <person name="Luecker S."/>
            <person name="Lage O.M."/>
            <person name="Pohl T."/>
            <person name="Merkel B.J."/>
            <person name="Hornburger P."/>
            <person name="Mueller R.-W."/>
            <person name="Bruemmer F."/>
            <person name="Labrenz M."/>
            <person name="Spormann A.M."/>
            <person name="Op Den Camp H."/>
            <person name="Overmann J."/>
            <person name="Amann R."/>
            <person name="Jetten M.S.M."/>
            <person name="Mascher T."/>
            <person name="Medema M.H."/>
            <person name="Devos D.P."/>
            <person name="Kaster A.-K."/>
            <person name="Ovreas L."/>
            <person name="Rohde M."/>
            <person name="Galperin M.Y."/>
            <person name="Jogler C."/>
        </authorList>
    </citation>
    <scope>NUCLEOTIDE SEQUENCE [LARGE SCALE GENOMIC DNA]</scope>
    <source>
        <strain evidence="9 10">CA13</strain>
    </source>
</reference>
<feature type="transmembrane region" description="Helical" evidence="7">
    <location>
        <begin position="414"/>
        <end position="434"/>
    </location>
</feature>
<name>A0A5C5Z1Y5_9BACT</name>
<dbReference type="InterPro" id="IPR007016">
    <property type="entry name" value="O-antigen_ligase-rel_domated"/>
</dbReference>
<feature type="transmembrane region" description="Helical" evidence="7">
    <location>
        <begin position="446"/>
        <end position="463"/>
    </location>
</feature>
<dbReference type="Proteomes" id="UP000315010">
    <property type="component" value="Unassembled WGS sequence"/>
</dbReference>
<organism evidence="9 10">
    <name type="scientific">Novipirellula herctigrandis</name>
    <dbReference type="NCBI Taxonomy" id="2527986"/>
    <lineage>
        <taxon>Bacteria</taxon>
        <taxon>Pseudomonadati</taxon>
        <taxon>Planctomycetota</taxon>
        <taxon>Planctomycetia</taxon>
        <taxon>Pirellulales</taxon>
        <taxon>Pirellulaceae</taxon>
        <taxon>Novipirellula</taxon>
    </lineage>
</organism>